<organism evidence="9">
    <name type="scientific">Guillardia theta (strain CCMP2712)</name>
    <name type="common">Cryptophyte</name>
    <dbReference type="NCBI Taxonomy" id="905079"/>
    <lineage>
        <taxon>Eukaryota</taxon>
        <taxon>Cryptophyceae</taxon>
        <taxon>Pyrenomonadales</taxon>
        <taxon>Geminigeraceae</taxon>
        <taxon>Guillardia</taxon>
    </lineage>
</organism>
<dbReference type="EnsemblProtists" id="EKX45120">
    <property type="protein sequence ID" value="EKX45120"/>
    <property type="gene ID" value="GUITHDRAFT_58952"/>
</dbReference>
<dbReference type="PRINTS" id="PR00106">
    <property type="entry name" value="DNAPOLB"/>
</dbReference>
<evidence type="ECO:0000256" key="2">
    <source>
        <dbReference type="ARBA" id="ARBA00022679"/>
    </source>
</evidence>
<keyword evidence="5 7" id="KW-0238">DNA-binding</keyword>
<dbReference type="PaxDb" id="55529-EKX45120"/>
<evidence type="ECO:0000313" key="9">
    <source>
        <dbReference type="EMBL" id="EKX45120.1"/>
    </source>
</evidence>
<keyword evidence="7" id="KW-0235">DNA replication</keyword>
<dbReference type="SUPFAM" id="SSF56672">
    <property type="entry name" value="DNA/RNA polymerases"/>
    <property type="match status" value="1"/>
</dbReference>
<dbReference type="GeneID" id="17301652"/>
<dbReference type="InterPro" id="IPR017964">
    <property type="entry name" value="DNA-dir_DNA_pol_B_CS"/>
</dbReference>
<dbReference type="GO" id="GO:0045004">
    <property type="term" value="P:DNA replication proofreading"/>
    <property type="evidence" value="ECO:0007669"/>
    <property type="project" value="TreeGrafter"/>
</dbReference>
<keyword evidence="11" id="KW-1185">Reference proteome</keyword>
<evidence type="ECO:0000256" key="3">
    <source>
        <dbReference type="ARBA" id="ARBA00022695"/>
    </source>
</evidence>
<dbReference type="GO" id="GO:0006287">
    <property type="term" value="P:base-excision repair, gap-filling"/>
    <property type="evidence" value="ECO:0007669"/>
    <property type="project" value="TreeGrafter"/>
</dbReference>
<dbReference type="InterPro" id="IPR050240">
    <property type="entry name" value="DNA_pol_type-B"/>
</dbReference>
<dbReference type="PROSITE" id="PS00116">
    <property type="entry name" value="DNA_POLYMERASE_B"/>
    <property type="match status" value="1"/>
</dbReference>
<reference evidence="10" key="3">
    <citation type="submission" date="2016-03" db="UniProtKB">
        <authorList>
            <consortium name="EnsemblProtists"/>
        </authorList>
    </citation>
    <scope>IDENTIFICATION</scope>
</reference>
<dbReference type="GO" id="GO:0003887">
    <property type="term" value="F:DNA-directed DNA polymerase activity"/>
    <property type="evidence" value="ECO:0007669"/>
    <property type="project" value="UniProtKB-KW"/>
</dbReference>
<protein>
    <recommendedName>
        <fullName evidence="7">DNA polymerase</fullName>
        <ecNumber evidence="7">2.7.7.7</ecNumber>
    </recommendedName>
</protein>
<dbReference type="KEGG" id="gtt:GUITHDRAFT_58952"/>
<dbReference type="Proteomes" id="UP000011087">
    <property type="component" value="Unassembled WGS sequence"/>
</dbReference>
<evidence type="ECO:0000256" key="7">
    <source>
        <dbReference type="RuleBase" id="RU000442"/>
    </source>
</evidence>
<comment type="similarity">
    <text evidence="1 7">Belongs to the DNA polymerase type-B family.</text>
</comment>
<feature type="domain" description="DNA-directed DNA polymerase family B multifunctional" evidence="8">
    <location>
        <begin position="23"/>
        <end position="486"/>
    </location>
</feature>
<dbReference type="InterPro" id="IPR006172">
    <property type="entry name" value="DNA-dir_DNA_pol_B"/>
</dbReference>
<dbReference type="InterPro" id="IPR043502">
    <property type="entry name" value="DNA/RNA_pol_sf"/>
</dbReference>
<dbReference type="InterPro" id="IPR006134">
    <property type="entry name" value="DNA-dir_DNA_pol_B_multi_dom"/>
</dbReference>
<dbReference type="GO" id="GO:0008296">
    <property type="term" value="F:3'-5'-DNA exonuclease activity"/>
    <property type="evidence" value="ECO:0007669"/>
    <property type="project" value="TreeGrafter"/>
</dbReference>
<evidence type="ECO:0000313" key="11">
    <source>
        <dbReference type="Proteomes" id="UP000011087"/>
    </source>
</evidence>
<dbReference type="OMA" id="VKNTIFH"/>
<comment type="catalytic activity">
    <reaction evidence="6 7">
        <text>DNA(n) + a 2'-deoxyribonucleoside 5'-triphosphate = DNA(n+1) + diphosphate</text>
        <dbReference type="Rhea" id="RHEA:22508"/>
        <dbReference type="Rhea" id="RHEA-COMP:17339"/>
        <dbReference type="Rhea" id="RHEA-COMP:17340"/>
        <dbReference type="ChEBI" id="CHEBI:33019"/>
        <dbReference type="ChEBI" id="CHEBI:61560"/>
        <dbReference type="ChEBI" id="CHEBI:173112"/>
        <dbReference type="EC" id="2.7.7.7"/>
    </reaction>
</comment>
<keyword evidence="3 7" id="KW-0548">Nucleotidyltransferase</keyword>
<evidence type="ECO:0000313" key="10">
    <source>
        <dbReference type="EnsemblProtists" id="EKX45120"/>
    </source>
</evidence>
<dbReference type="OrthoDB" id="2414538at2759"/>
<dbReference type="STRING" id="905079.L1JAJ7"/>
<dbReference type="GO" id="GO:0003677">
    <property type="term" value="F:DNA binding"/>
    <property type="evidence" value="ECO:0007669"/>
    <property type="project" value="UniProtKB-KW"/>
</dbReference>
<dbReference type="GO" id="GO:0006297">
    <property type="term" value="P:nucleotide-excision repair, DNA gap filling"/>
    <property type="evidence" value="ECO:0007669"/>
    <property type="project" value="TreeGrafter"/>
</dbReference>
<dbReference type="eggNOG" id="KOG0969">
    <property type="taxonomic scope" value="Eukaryota"/>
</dbReference>
<accession>L1JAJ7</accession>
<evidence type="ECO:0000256" key="4">
    <source>
        <dbReference type="ARBA" id="ARBA00022932"/>
    </source>
</evidence>
<feature type="non-terminal residue" evidence="9">
    <location>
        <position position="1"/>
    </location>
</feature>
<dbReference type="InterPro" id="IPR036397">
    <property type="entry name" value="RNaseH_sf"/>
</dbReference>
<dbReference type="EC" id="2.7.7.7" evidence="7"/>
<dbReference type="Pfam" id="PF00136">
    <property type="entry name" value="DNA_pol_B"/>
    <property type="match status" value="1"/>
</dbReference>
<dbReference type="PANTHER" id="PTHR10322:SF23">
    <property type="entry name" value="DNA POLYMERASE DELTA CATALYTIC SUBUNIT"/>
    <property type="match status" value="1"/>
</dbReference>
<dbReference type="HOGENOM" id="CLU_465114_0_0_1"/>
<evidence type="ECO:0000259" key="8">
    <source>
        <dbReference type="Pfam" id="PF00136"/>
    </source>
</evidence>
<dbReference type="Gene3D" id="3.90.1600.10">
    <property type="entry name" value="Palm domain of DNA polymerase"/>
    <property type="match status" value="1"/>
</dbReference>
<evidence type="ECO:0000256" key="5">
    <source>
        <dbReference type="ARBA" id="ARBA00023125"/>
    </source>
</evidence>
<evidence type="ECO:0000256" key="6">
    <source>
        <dbReference type="ARBA" id="ARBA00049244"/>
    </source>
</evidence>
<dbReference type="Gene3D" id="1.10.287.690">
    <property type="entry name" value="Helix hairpin bin"/>
    <property type="match status" value="1"/>
</dbReference>
<dbReference type="GO" id="GO:0000166">
    <property type="term" value="F:nucleotide binding"/>
    <property type="evidence" value="ECO:0007669"/>
    <property type="project" value="InterPro"/>
</dbReference>
<dbReference type="NCBIfam" id="TIGR00592">
    <property type="entry name" value="pol2"/>
    <property type="match status" value="1"/>
</dbReference>
<proteinExistence type="inferred from homology"/>
<dbReference type="Gene3D" id="1.10.132.60">
    <property type="entry name" value="DNA polymerase family B, C-terminal domain"/>
    <property type="match status" value="1"/>
</dbReference>
<evidence type="ECO:0000256" key="1">
    <source>
        <dbReference type="ARBA" id="ARBA00005755"/>
    </source>
</evidence>
<keyword evidence="4 7" id="KW-0239">DNA-directed DNA polymerase</keyword>
<dbReference type="PANTHER" id="PTHR10322">
    <property type="entry name" value="DNA POLYMERASE CATALYTIC SUBUNIT"/>
    <property type="match status" value="1"/>
</dbReference>
<dbReference type="GO" id="GO:0043625">
    <property type="term" value="C:delta DNA polymerase complex"/>
    <property type="evidence" value="ECO:0007669"/>
    <property type="project" value="TreeGrafter"/>
</dbReference>
<dbReference type="InterPro" id="IPR023211">
    <property type="entry name" value="DNA_pol_palm_dom_sf"/>
</dbReference>
<name>L1JAJ7_GUITC</name>
<gene>
    <name evidence="9" type="primary">POLD1</name>
    <name evidence="9" type="ORF">GUITHDRAFT_58952</name>
</gene>
<feature type="non-terminal residue" evidence="9">
    <location>
        <position position="587"/>
    </location>
</feature>
<dbReference type="AlphaFoldDB" id="L1JAJ7"/>
<sequence>KLIGELELLINLVEMARVTGVLINELVQHAQQYKVLSQLCRACRDMDYLIPYKHKERAGEGSPESSEGGGASYQGATVLNAKTGSYWSPICTLDFASLYPSIIIAYNLSYETLVREPGEQAEADKQRLRTLEFDVSGSNEDQVGGAKFKFIQSWTDPDGREHDGILPRILRRLLKARKDAKLAMQGQTDQQMKKILNGRQLAYKISCNSIYGFCGATNGYLPCLPLAATVTAIGRDLINRTRSLIERDFTAQHACAATVVYGDTDSVMIDFHLPGSSAKDIEQAMDFGQRAAQAVTKTFPAPIKLEFEKVYCPYLLFSKKRYAGLMFSSSAQSPEKIDVKGIETVRRDSCPFVQEVYNECLEVVMRTSPPDVDKAISLVRTRVSELVEGRVPLVKLVLCRPVGKDGSKGRAPHMELVKRMNERGRNSPATGERLQYVQVINSTEKVYRTCDSVEDPAFAVKNELNVDYEWYVNNQLKNPIVKLFEVLVPNAEARIFGHSSRSMGSGVRLIKHFQPSSNIMRNYIIKGHKCIGCSKSVTQSSAQSDKPPRILCSDCEADKEDHVLAAQASLIETQHSRNALWKQCQLC</sequence>
<reference evidence="9 11" key="1">
    <citation type="journal article" date="2012" name="Nature">
        <title>Algal genomes reveal evolutionary mosaicism and the fate of nucleomorphs.</title>
        <authorList>
            <consortium name="DOE Joint Genome Institute"/>
            <person name="Curtis B.A."/>
            <person name="Tanifuji G."/>
            <person name="Burki F."/>
            <person name="Gruber A."/>
            <person name="Irimia M."/>
            <person name="Maruyama S."/>
            <person name="Arias M.C."/>
            <person name="Ball S.G."/>
            <person name="Gile G.H."/>
            <person name="Hirakawa Y."/>
            <person name="Hopkins J.F."/>
            <person name="Kuo A."/>
            <person name="Rensing S.A."/>
            <person name="Schmutz J."/>
            <person name="Symeonidi A."/>
            <person name="Elias M."/>
            <person name="Eveleigh R.J."/>
            <person name="Herman E.K."/>
            <person name="Klute M.J."/>
            <person name="Nakayama T."/>
            <person name="Obornik M."/>
            <person name="Reyes-Prieto A."/>
            <person name="Armbrust E.V."/>
            <person name="Aves S.J."/>
            <person name="Beiko R.G."/>
            <person name="Coutinho P."/>
            <person name="Dacks J.B."/>
            <person name="Durnford D.G."/>
            <person name="Fast N.M."/>
            <person name="Green B.R."/>
            <person name="Grisdale C.J."/>
            <person name="Hempel F."/>
            <person name="Henrissat B."/>
            <person name="Hoppner M.P."/>
            <person name="Ishida K."/>
            <person name="Kim E."/>
            <person name="Koreny L."/>
            <person name="Kroth P.G."/>
            <person name="Liu Y."/>
            <person name="Malik S.B."/>
            <person name="Maier U.G."/>
            <person name="McRose D."/>
            <person name="Mock T."/>
            <person name="Neilson J.A."/>
            <person name="Onodera N.T."/>
            <person name="Poole A.M."/>
            <person name="Pritham E.J."/>
            <person name="Richards T.A."/>
            <person name="Rocap G."/>
            <person name="Roy S.W."/>
            <person name="Sarai C."/>
            <person name="Schaack S."/>
            <person name="Shirato S."/>
            <person name="Slamovits C.H."/>
            <person name="Spencer D.F."/>
            <person name="Suzuki S."/>
            <person name="Worden A.Z."/>
            <person name="Zauner S."/>
            <person name="Barry K."/>
            <person name="Bell C."/>
            <person name="Bharti A.K."/>
            <person name="Crow J.A."/>
            <person name="Grimwood J."/>
            <person name="Kramer R."/>
            <person name="Lindquist E."/>
            <person name="Lucas S."/>
            <person name="Salamov A."/>
            <person name="McFadden G.I."/>
            <person name="Lane C.E."/>
            <person name="Keeling P.J."/>
            <person name="Gray M.W."/>
            <person name="Grigoriev I.V."/>
            <person name="Archibald J.M."/>
        </authorList>
    </citation>
    <scope>NUCLEOTIDE SEQUENCE</scope>
    <source>
        <strain evidence="9 11">CCMP2712</strain>
    </source>
</reference>
<dbReference type="RefSeq" id="XP_005832100.1">
    <property type="nucleotide sequence ID" value="XM_005832043.1"/>
</dbReference>
<dbReference type="EMBL" id="JH993001">
    <property type="protein sequence ID" value="EKX45120.1"/>
    <property type="molecule type" value="Genomic_DNA"/>
</dbReference>
<dbReference type="Gene3D" id="3.30.420.10">
    <property type="entry name" value="Ribonuclease H-like superfamily/Ribonuclease H"/>
    <property type="match status" value="1"/>
</dbReference>
<dbReference type="SMART" id="SM00486">
    <property type="entry name" value="POLBc"/>
    <property type="match status" value="1"/>
</dbReference>
<reference evidence="11" key="2">
    <citation type="submission" date="2012-11" db="EMBL/GenBank/DDBJ databases">
        <authorList>
            <person name="Kuo A."/>
            <person name="Curtis B.A."/>
            <person name="Tanifuji G."/>
            <person name="Burki F."/>
            <person name="Gruber A."/>
            <person name="Irimia M."/>
            <person name="Maruyama S."/>
            <person name="Arias M.C."/>
            <person name="Ball S.G."/>
            <person name="Gile G.H."/>
            <person name="Hirakawa Y."/>
            <person name="Hopkins J.F."/>
            <person name="Rensing S.A."/>
            <person name="Schmutz J."/>
            <person name="Symeonidi A."/>
            <person name="Elias M."/>
            <person name="Eveleigh R.J."/>
            <person name="Herman E.K."/>
            <person name="Klute M.J."/>
            <person name="Nakayama T."/>
            <person name="Obornik M."/>
            <person name="Reyes-Prieto A."/>
            <person name="Armbrust E.V."/>
            <person name="Aves S.J."/>
            <person name="Beiko R.G."/>
            <person name="Coutinho P."/>
            <person name="Dacks J.B."/>
            <person name="Durnford D.G."/>
            <person name="Fast N.M."/>
            <person name="Green B.R."/>
            <person name="Grisdale C."/>
            <person name="Hempe F."/>
            <person name="Henrissat B."/>
            <person name="Hoppner M.P."/>
            <person name="Ishida K.-I."/>
            <person name="Kim E."/>
            <person name="Koreny L."/>
            <person name="Kroth P.G."/>
            <person name="Liu Y."/>
            <person name="Malik S.-B."/>
            <person name="Maier U.G."/>
            <person name="McRose D."/>
            <person name="Mock T."/>
            <person name="Neilson J.A."/>
            <person name="Onodera N.T."/>
            <person name="Poole A.M."/>
            <person name="Pritham E.J."/>
            <person name="Richards T.A."/>
            <person name="Rocap G."/>
            <person name="Roy S.W."/>
            <person name="Sarai C."/>
            <person name="Schaack S."/>
            <person name="Shirato S."/>
            <person name="Slamovits C.H."/>
            <person name="Spencer D.F."/>
            <person name="Suzuki S."/>
            <person name="Worden A.Z."/>
            <person name="Zauner S."/>
            <person name="Barry K."/>
            <person name="Bell C."/>
            <person name="Bharti A.K."/>
            <person name="Crow J.A."/>
            <person name="Grimwood J."/>
            <person name="Kramer R."/>
            <person name="Lindquist E."/>
            <person name="Lucas S."/>
            <person name="Salamov A."/>
            <person name="McFadden G.I."/>
            <person name="Lane C.E."/>
            <person name="Keeling P.J."/>
            <person name="Gray M.W."/>
            <person name="Grigoriev I.V."/>
            <person name="Archibald J.M."/>
        </authorList>
    </citation>
    <scope>NUCLEOTIDE SEQUENCE</scope>
    <source>
        <strain evidence="11">CCMP2712</strain>
    </source>
</reference>
<dbReference type="InterPro" id="IPR042087">
    <property type="entry name" value="DNA_pol_B_thumb"/>
</dbReference>
<keyword evidence="2 7" id="KW-0808">Transferase</keyword>